<accession>A0ABD2NXW4</accession>
<reference evidence="3 4" key="1">
    <citation type="journal article" date="2021" name="BMC Biol.">
        <title>Horizontally acquired antibacterial genes associated with adaptive radiation of ladybird beetles.</title>
        <authorList>
            <person name="Li H.S."/>
            <person name="Tang X.F."/>
            <person name="Huang Y.H."/>
            <person name="Xu Z.Y."/>
            <person name="Chen M.L."/>
            <person name="Du X.Y."/>
            <person name="Qiu B.Y."/>
            <person name="Chen P.T."/>
            <person name="Zhang W."/>
            <person name="Slipinski A."/>
            <person name="Escalona H.E."/>
            <person name="Waterhouse R.M."/>
            <person name="Zwick A."/>
            <person name="Pang H."/>
        </authorList>
    </citation>
    <scope>NUCLEOTIDE SEQUENCE [LARGE SCALE GENOMIC DNA]</scope>
    <source>
        <strain evidence="3">SYSU2018</strain>
    </source>
</reference>
<evidence type="ECO:0000313" key="4">
    <source>
        <dbReference type="Proteomes" id="UP001516400"/>
    </source>
</evidence>
<protein>
    <recommendedName>
        <fullName evidence="5">Alpha-methylacyl-CoA racemase</fullName>
    </recommendedName>
</protein>
<dbReference type="InterPro" id="IPR044855">
    <property type="entry name" value="CoA-Trfase_III_dom3_sf"/>
</dbReference>
<keyword evidence="4" id="KW-1185">Reference proteome</keyword>
<feature type="region of interest" description="Disordered" evidence="2">
    <location>
        <begin position="321"/>
        <end position="345"/>
    </location>
</feature>
<gene>
    <name evidence="3" type="ORF">HHI36_006703</name>
</gene>
<dbReference type="InterPro" id="IPR023606">
    <property type="entry name" value="CoA-Trfase_III_dom_1_sf"/>
</dbReference>
<dbReference type="SUPFAM" id="SSF89796">
    <property type="entry name" value="CoA-transferase family III (CaiB/BaiF)"/>
    <property type="match status" value="1"/>
</dbReference>
<evidence type="ECO:0000256" key="2">
    <source>
        <dbReference type="SAM" id="MobiDB-lite"/>
    </source>
</evidence>
<dbReference type="AlphaFoldDB" id="A0ABD2NXW4"/>
<sequence>MALKGVKVLELAGLAPAPFCGMVLSDFGASVLRVDKVGANTDLDSLSHGKKSIALNLKSKEGIEIFRKLCMSYDVLLEPFRKGVMESLNLGPNILLKANPRLIYARLTGYGQTGPYSEKAGHDINYTALSGLLSLFGRKDEKPTFPVNLTADFGGGGLTCALGIVLALFEREKSGLGQVVDNSMVNGSIYLGSWLYRSQNLPLWGNKRGENILDTGAHFYDVYETKDGKYISVGALEFKFYDELLKGLGLTHDVAPQIDLTGKVKKIFTATFKTKNLDDWLKIFENLDACVAPVLSIDEAPLHPHNIEDRGFVEEDGKFYPAPAPKLSRTPATLSNRKVPQRGESTRSVLKELNYSDEKISELEGNGVIELYRPSKL</sequence>
<dbReference type="PANTHER" id="PTHR48228:SF5">
    <property type="entry name" value="ALPHA-METHYLACYL-COA RACEMASE"/>
    <property type="match status" value="1"/>
</dbReference>
<comment type="caution">
    <text evidence="3">The sequence shown here is derived from an EMBL/GenBank/DDBJ whole genome shotgun (WGS) entry which is preliminary data.</text>
</comment>
<name>A0ABD2NXW4_9CUCU</name>
<dbReference type="InterPro" id="IPR050509">
    <property type="entry name" value="CoA-transferase_III"/>
</dbReference>
<dbReference type="Gene3D" id="3.30.1540.10">
    <property type="entry name" value="formyl-coa transferase, domain 3"/>
    <property type="match status" value="1"/>
</dbReference>
<evidence type="ECO:0000256" key="1">
    <source>
        <dbReference type="ARBA" id="ARBA00008383"/>
    </source>
</evidence>
<organism evidence="3 4">
    <name type="scientific">Cryptolaemus montrouzieri</name>
    <dbReference type="NCBI Taxonomy" id="559131"/>
    <lineage>
        <taxon>Eukaryota</taxon>
        <taxon>Metazoa</taxon>
        <taxon>Ecdysozoa</taxon>
        <taxon>Arthropoda</taxon>
        <taxon>Hexapoda</taxon>
        <taxon>Insecta</taxon>
        <taxon>Pterygota</taxon>
        <taxon>Neoptera</taxon>
        <taxon>Endopterygota</taxon>
        <taxon>Coleoptera</taxon>
        <taxon>Polyphaga</taxon>
        <taxon>Cucujiformia</taxon>
        <taxon>Coccinelloidea</taxon>
        <taxon>Coccinellidae</taxon>
        <taxon>Scymninae</taxon>
        <taxon>Scymnini</taxon>
        <taxon>Cryptolaemus</taxon>
    </lineage>
</organism>
<dbReference type="Pfam" id="PF02515">
    <property type="entry name" value="CoA_transf_3"/>
    <property type="match status" value="1"/>
</dbReference>
<proteinExistence type="inferred from homology"/>
<dbReference type="PANTHER" id="PTHR48228">
    <property type="entry name" value="SUCCINYL-COA--D-CITRAMALATE COA-TRANSFERASE"/>
    <property type="match status" value="1"/>
</dbReference>
<dbReference type="Gene3D" id="3.40.50.10540">
    <property type="entry name" value="Crotonobetainyl-coa:carnitine coa-transferase, domain 1"/>
    <property type="match status" value="1"/>
</dbReference>
<dbReference type="InterPro" id="IPR003673">
    <property type="entry name" value="CoA-Trfase_fam_III"/>
</dbReference>
<dbReference type="EMBL" id="JABFTP020000144">
    <property type="protein sequence ID" value="KAL3283564.1"/>
    <property type="molecule type" value="Genomic_DNA"/>
</dbReference>
<evidence type="ECO:0008006" key="5">
    <source>
        <dbReference type="Google" id="ProtNLM"/>
    </source>
</evidence>
<evidence type="ECO:0000313" key="3">
    <source>
        <dbReference type="EMBL" id="KAL3283564.1"/>
    </source>
</evidence>
<comment type="similarity">
    <text evidence="1">Belongs to the CoA-transferase III family.</text>
</comment>
<dbReference type="Proteomes" id="UP001516400">
    <property type="component" value="Unassembled WGS sequence"/>
</dbReference>